<proteinExistence type="predicted"/>
<sequence>MRLSQFNTLMTDEFGPAYSQVITRDLVLGALGDRTAEAALAAGEDPKDVWLALCEANNVPKERWAGKPQPKKPKSH</sequence>
<evidence type="ECO:0000313" key="1">
    <source>
        <dbReference type="EMBL" id="CAB4554382.1"/>
    </source>
</evidence>
<gene>
    <name evidence="1" type="ORF">UFOPK1618_00112</name>
</gene>
<protein>
    <submittedName>
        <fullName evidence="1">Unannotated protein</fullName>
    </submittedName>
</protein>
<accession>A0A6J6CS91</accession>
<reference evidence="1" key="1">
    <citation type="submission" date="2020-05" db="EMBL/GenBank/DDBJ databases">
        <authorList>
            <person name="Chiriac C."/>
            <person name="Salcher M."/>
            <person name="Ghai R."/>
            <person name="Kavagutti S V."/>
        </authorList>
    </citation>
    <scope>NUCLEOTIDE SEQUENCE</scope>
</reference>
<name>A0A6J6CS91_9ZZZZ</name>
<dbReference type="InterPro" id="IPR021408">
    <property type="entry name" value="DUF3046"/>
</dbReference>
<dbReference type="EMBL" id="CAEZTF010000010">
    <property type="protein sequence ID" value="CAB4554382.1"/>
    <property type="molecule type" value="Genomic_DNA"/>
</dbReference>
<dbReference type="Pfam" id="PF11248">
    <property type="entry name" value="DUF3046"/>
    <property type="match status" value="1"/>
</dbReference>
<organism evidence="1">
    <name type="scientific">freshwater metagenome</name>
    <dbReference type="NCBI Taxonomy" id="449393"/>
    <lineage>
        <taxon>unclassified sequences</taxon>
        <taxon>metagenomes</taxon>
        <taxon>ecological metagenomes</taxon>
    </lineage>
</organism>
<dbReference type="AlphaFoldDB" id="A0A6J6CS91"/>